<dbReference type="Pfam" id="PF00251">
    <property type="entry name" value="Glyco_hydro_32N"/>
    <property type="match status" value="1"/>
</dbReference>
<dbReference type="SUPFAM" id="SSF75005">
    <property type="entry name" value="Arabinanase/levansucrase/invertase"/>
    <property type="match status" value="1"/>
</dbReference>
<dbReference type="GO" id="GO:0005975">
    <property type="term" value="P:carbohydrate metabolic process"/>
    <property type="evidence" value="ECO:0007669"/>
    <property type="project" value="InterPro"/>
</dbReference>
<evidence type="ECO:0000313" key="8">
    <source>
        <dbReference type="EMBL" id="CDR30215.1"/>
    </source>
</evidence>
<dbReference type="Gene3D" id="2.115.10.20">
    <property type="entry name" value="Glycosyl hydrolase domain, family 43"/>
    <property type="match status" value="1"/>
</dbReference>
<evidence type="ECO:0000259" key="7">
    <source>
        <dbReference type="Pfam" id="PF08244"/>
    </source>
</evidence>
<dbReference type="SMART" id="SM00640">
    <property type="entry name" value="Glyco_32"/>
    <property type="match status" value="1"/>
</dbReference>
<proteinExistence type="inferred from homology"/>
<dbReference type="PANTHER" id="PTHR43101:SF1">
    <property type="entry name" value="BETA-FRUCTOSIDASE"/>
    <property type="match status" value="1"/>
</dbReference>
<dbReference type="HOGENOM" id="CLU_042071_0_0_14"/>
<evidence type="ECO:0000256" key="5">
    <source>
        <dbReference type="RuleBase" id="RU362110"/>
    </source>
</evidence>
<dbReference type="RefSeq" id="WP_045748797.1">
    <property type="nucleotide sequence ID" value="NZ_FUZK01000002.1"/>
</dbReference>
<feature type="domain" description="Glycosyl hydrolase family 32 N-terminal" evidence="6">
    <location>
        <begin position="9"/>
        <end position="283"/>
    </location>
</feature>
<dbReference type="InterPro" id="IPR013148">
    <property type="entry name" value="Glyco_hydro_32_N"/>
</dbReference>
<evidence type="ECO:0000256" key="1">
    <source>
        <dbReference type="ARBA" id="ARBA00009902"/>
    </source>
</evidence>
<dbReference type="FunCoup" id="A0A061A8L6">
    <property type="interactions" value="68"/>
</dbReference>
<keyword evidence="4 5" id="KW-0326">Glycosidase</keyword>
<dbReference type="InterPro" id="IPR023296">
    <property type="entry name" value="Glyco_hydro_beta-prop_sf"/>
</dbReference>
<dbReference type="Gene3D" id="2.60.120.560">
    <property type="entry name" value="Exo-inulinase, domain 1"/>
    <property type="match status" value="1"/>
</dbReference>
<dbReference type="EMBL" id="LK028559">
    <property type="protein sequence ID" value="CDR30215.1"/>
    <property type="molecule type" value="Genomic_DNA"/>
</dbReference>
<dbReference type="Pfam" id="PF08244">
    <property type="entry name" value="Glyco_hydro_32C"/>
    <property type="match status" value="1"/>
</dbReference>
<feature type="domain" description="Glycosyl hydrolase family 32 C-terminal" evidence="7">
    <location>
        <begin position="336"/>
        <end position="459"/>
    </location>
</feature>
<evidence type="ECO:0000259" key="6">
    <source>
        <dbReference type="Pfam" id="PF00251"/>
    </source>
</evidence>
<keyword evidence="9" id="KW-1185">Reference proteome</keyword>
<evidence type="ECO:0000256" key="4">
    <source>
        <dbReference type="ARBA" id="ARBA00023295"/>
    </source>
</evidence>
<dbReference type="EC" id="3.2.1.26" evidence="2"/>
<protein>
    <recommendedName>
        <fullName evidence="2">beta-fructofuranosidase</fullName>
        <ecNumber evidence="2">3.2.1.26</ecNumber>
    </recommendedName>
</protein>
<name>A0A061A8L6_9MOLU</name>
<dbReference type="PANTHER" id="PTHR43101">
    <property type="entry name" value="BETA-FRUCTOSIDASE"/>
    <property type="match status" value="1"/>
</dbReference>
<accession>A0A061A8L6</accession>
<reference evidence="9" key="1">
    <citation type="submission" date="2014-05" db="EMBL/GenBank/DDBJ databases">
        <authorList>
            <person name="Kube M."/>
        </authorList>
    </citation>
    <scope>NUCLEOTIDE SEQUENCE [LARGE SCALE GENOMIC DNA]</scope>
</reference>
<evidence type="ECO:0000256" key="3">
    <source>
        <dbReference type="ARBA" id="ARBA00022801"/>
    </source>
</evidence>
<dbReference type="STRING" id="35623.Aocu_01420"/>
<dbReference type="InterPro" id="IPR001362">
    <property type="entry name" value="Glyco_hydro_32"/>
</dbReference>
<dbReference type="InterPro" id="IPR051214">
    <property type="entry name" value="GH32_Enzymes"/>
</dbReference>
<dbReference type="InParanoid" id="A0A061A8L6"/>
<dbReference type="InterPro" id="IPR013189">
    <property type="entry name" value="Glyco_hydro_32_C"/>
</dbReference>
<evidence type="ECO:0000256" key="2">
    <source>
        <dbReference type="ARBA" id="ARBA00012758"/>
    </source>
</evidence>
<dbReference type="AlphaFoldDB" id="A0A061A8L6"/>
<organism evidence="8 9">
    <name type="scientific">Acholeplasma oculi</name>
    <dbReference type="NCBI Taxonomy" id="35623"/>
    <lineage>
        <taxon>Bacteria</taxon>
        <taxon>Bacillati</taxon>
        <taxon>Mycoplasmatota</taxon>
        <taxon>Mollicutes</taxon>
        <taxon>Acholeplasmatales</taxon>
        <taxon>Acholeplasmataceae</taxon>
        <taxon>Acholeplasma</taxon>
    </lineage>
</organism>
<dbReference type="CDD" id="cd08995">
    <property type="entry name" value="GH32_EcAec43-like"/>
    <property type="match status" value="1"/>
</dbReference>
<gene>
    <name evidence="8" type="ORF">Aocu_01420</name>
</gene>
<sequence length="467" mass="55251">MAKQKIFYQPDEGFVADIIPFYEDGEFKLFYLHDYRDREKHGEGTPWYLVTTKNFTSYKELGEVIPRGSIDEQDLYIFTGSVFKKDDTYNIFYTGHNPHFDVEGKKVQAIMHAVSHDLVHWTKIKEDTFYSEGIDFELHDWRDPFVFEFKGEYKMAITARTKNTHKTRSGVTILYKSDDLVKWTFDEVIWMPSAYYAHECPDIFKINGKWYLIYSEFTDQCLTRYVVSDSLHGPWKALKNDAFDGRAFYAAKSITNDKNERFLFGWNPTKHEENDKNFWHWGGSLEVHKIDADKDGSLNVSLPTSIENMFKTELEYDKVIIQSKDKLKSFLVKDEVDESYMLTFKFKTDDAYQIGVMLRHSLKEDFAYAYFMDYAKDKLSFDNLPVEAWSFNNFRNVYRNYRFKTNHEHEVKIIVEKDICICYVDNKIALSSRMYQKGGSGLSLFIKHGDVEFKNVQYKKLKKENEV</sequence>
<comment type="similarity">
    <text evidence="1 5">Belongs to the glycosyl hydrolase 32 family.</text>
</comment>
<dbReference type="InterPro" id="IPR013320">
    <property type="entry name" value="ConA-like_dom_sf"/>
</dbReference>
<dbReference type="GO" id="GO:0004564">
    <property type="term" value="F:beta-fructofuranosidase activity"/>
    <property type="evidence" value="ECO:0007669"/>
    <property type="project" value="UniProtKB-EC"/>
</dbReference>
<evidence type="ECO:0000313" key="9">
    <source>
        <dbReference type="Proteomes" id="UP000032434"/>
    </source>
</evidence>
<keyword evidence="3 5" id="KW-0378">Hydrolase</keyword>
<dbReference type="KEGG" id="aoc:Aocu_01420"/>
<dbReference type="SUPFAM" id="SSF49899">
    <property type="entry name" value="Concanavalin A-like lectins/glucanases"/>
    <property type="match status" value="1"/>
</dbReference>
<dbReference type="PATRIC" id="fig|35623.3.peg.142"/>
<dbReference type="Proteomes" id="UP000032434">
    <property type="component" value="Chromosome 1"/>
</dbReference>